<feature type="signal peptide" evidence="1">
    <location>
        <begin position="1"/>
        <end position="23"/>
    </location>
</feature>
<organism evidence="2">
    <name type="scientific">Arundo donax</name>
    <name type="common">Giant reed</name>
    <name type="synonym">Donax arundinaceus</name>
    <dbReference type="NCBI Taxonomy" id="35708"/>
    <lineage>
        <taxon>Eukaryota</taxon>
        <taxon>Viridiplantae</taxon>
        <taxon>Streptophyta</taxon>
        <taxon>Embryophyta</taxon>
        <taxon>Tracheophyta</taxon>
        <taxon>Spermatophyta</taxon>
        <taxon>Magnoliopsida</taxon>
        <taxon>Liliopsida</taxon>
        <taxon>Poales</taxon>
        <taxon>Poaceae</taxon>
        <taxon>PACMAD clade</taxon>
        <taxon>Arundinoideae</taxon>
        <taxon>Arundineae</taxon>
        <taxon>Arundo</taxon>
    </lineage>
</organism>
<evidence type="ECO:0000313" key="2">
    <source>
        <dbReference type="EMBL" id="JAD80280.1"/>
    </source>
</evidence>
<name>A0A0A9D3Q7_ARUDO</name>
<feature type="chain" id="PRO_5002044774" description="Secreted protein" evidence="1">
    <location>
        <begin position="24"/>
        <end position="85"/>
    </location>
</feature>
<evidence type="ECO:0000256" key="1">
    <source>
        <dbReference type="SAM" id="SignalP"/>
    </source>
</evidence>
<dbReference type="EMBL" id="GBRH01217615">
    <property type="protein sequence ID" value="JAD80280.1"/>
    <property type="molecule type" value="Transcribed_RNA"/>
</dbReference>
<dbReference type="AlphaFoldDB" id="A0A0A9D3Q7"/>
<protein>
    <recommendedName>
        <fullName evidence="3">Secreted protein</fullName>
    </recommendedName>
</protein>
<accession>A0A0A9D3Q7</accession>
<evidence type="ECO:0008006" key="3">
    <source>
        <dbReference type="Google" id="ProtNLM"/>
    </source>
</evidence>
<sequence length="85" mass="8785">MAGISTSTRDLLLLVLRVVLVPASIVPVPVPGVPRAPATPAVPKLELLPALALVPLRQPLPAAHILADLCGVARDAAREEEDSGE</sequence>
<proteinExistence type="predicted"/>
<reference evidence="2" key="1">
    <citation type="submission" date="2014-09" db="EMBL/GenBank/DDBJ databases">
        <authorList>
            <person name="Magalhaes I.L.F."/>
            <person name="Oliveira U."/>
            <person name="Santos F.R."/>
            <person name="Vidigal T.H.D.A."/>
            <person name="Brescovit A.D."/>
            <person name="Santos A.J."/>
        </authorList>
    </citation>
    <scope>NUCLEOTIDE SEQUENCE</scope>
    <source>
        <tissue evidence="2">Shoot tissue taken approximately 20 cm above the soil surface</tissue>
    </source>
</reference>
<keyword evidence="1" id="KW-0732">Signal</keyword>
<reference evidence="2" key="2">
    <citation type="journal article" date="2015" name="Data Brief">
        <title>Shoot transcriptome of the giant reed, Arundo donax.</title>
        <authorList>
            <person name="Barrero R.A."/>
            <person name="Guerrero F.D."/>
            <person name="Moolhuijzen P."/>
            <person name="Goolsby J.A."/>
            <person name="Tidwell J."/>
            <person name="Bellgard S.E."/>
            <person name="Bellgard M.I."/>
        </authorList>
    </citation>
    <scope>NUCLEOTIDE SEQUENCE</scope>
    <source>
        <tissue evidence="2">Shoot tissue taken approximately 20 cm above the soil surface</tissue>
    </source>
</reference>